<accession>A0ABS5L6D3</accession>
<proteinExistence type="predicted"/>
<evidence type="ECO:0000256" key="1">
    <source>
        <dbReference type="SAM" id="MobiDB-lite"/>
    </source>
</evidence>
<feature type="compositionally biased region" description="Gly residues" evidence="1">
    <location>
        <begin position="41"/>
        <end position="50"/>
    </location>
</feature>
<dbReference type="InterPro" id="IPR027417">
    <property type="entry name" value="P-loop_NTPase"/>
</dbReference>
<dbReference type="SUPFAM" id="SSF52540">
    <property type="entry name" value="P-loop containing nucleoside triphosphate hydrolases"/>
    <property type="match status" value="1"/>
</dbReference>
<comment type="caution">
    <text evidence="2">The sequence shown here is derived from an EMBL/GenBank/DDBJ whole genome shotgun (WGS) entry which is preliminary data.</text>
</comment>
<dbReference type="Proteomes" id="UP000730482">
    <property type="component" value="Unassembled WGS sequence"/>
</dbReference>
<name>A0ABS5L6D3_9ACTN</name>
<dbReference type="EMBL" id="JAAFYZ010000276">
    <property type="protein sequence ID" value="MBS2553680.1"/>
    <property type="molecule type" value="Genomic_DNA"/>
</dbReference>
<protein>
    <recommendedName>
        <fullName evidence="4">ATP-binding protein</fullName>
    </recommendedName>
</protein>
<sequence>MASVGGPAAPSSVLPAGRGAVCRAVMGWLTGPARADADSGARGGSGGSGASGAETGAGARAAEAVTPSLLLVTGPRGAGKTFTLAWAASELAVLAQAADDERFAWVSARGLTPRVLAWQLAGQLGVTVGGAAGLA</sequence>
<feature type="region of interest" description="Disordered" evidence="1">
    <location>
        <begin position="35"/>
        <end position="59"/>
    </location>
</feature>
<reference evidence="2 3" key="1">
    <citation type="submission" date="2020-02" db="EMBL/GenBank/DDBJ databases">
        <title>Acidophilic actinobacteria isolated from forest soil.</title>
        <authorList>
            <person name="Golinska P."/>
        </authorList>
    </citation>
    <scope>NUCLEOTIDE SEQUENCE [LARGE SCALE GENOMIC DNA]</scope>
    <source>
        <strain evidence="2 3">NL8</strain>
    </source>
</reference>
<evidence type="ECO:0000313" key="2">
    <source>
        <dbReference type="EMBL" id="MBS2553680.1"/>
    </source>
</evidence>
<feature type="non-terminal residue" evidence="2">
    <location>
        <position position="135"/>
    </location>
</feature>
<evidence type="ECO:0008006" key="4">
    <source>
        <dbReference type="Google" id="ProtNLM"/>
    </source>
</evidence>
<gene>
    <name evidence="2" type="ORF">KGQ19_43190</name>
</gene>
<keyword evidence="3" id="KW-1185">Reference proteome</keyword>
<evidence type="ECO:0000313" key="3">
    <source>
        <dbReference type="Proteomes" id="UP000730482"/>
    </source>
</evidence>
<organism evidence="2 3">
    <name type="scientific">Catenulispora pinistramenti</name>
    <dbReference type="NCBI Taxonomy" id="2705254"/>
    <lineage>
        <taxon>Bacteria</taxon>
        <taxon>Bacillati</taxon>
        <taxon>Actinomycetota</taxon>
        <taxon>Actinomycetes</taxon>
        <taxon>Catenulisporales</taxon>
        <taxon>Catenulisporaceae</taxon>
        <taxon>Catenulispora</taxon>
    </lineage>
</organism>